<comment type="caution">
    <text evidence="3">The sequence shown here is derived from an EMBL/GenBank/DDBJ whole genome shotgun (WGS) entry which is preliminary data.</text>
</comment>
<gene>
    <name evidence="3" type="ORF">FN846DRAFT_906932</name>
</gene>
<feature type="region of interest" description="Disordered" evidence="1">
    <location>
        <begin position="82"/>
        <end position="112"/>
    </location>
</feature>
<reference evidence="3 4" key="1">
    <citation type="submission" date="2019-09" db="EMBL/GenBank/DDBJ databases">
        <title>Draft genome of the ectomycorrhizal ascomycete Sphaerosporella brunnea.</title>
        <authorList>
            <consortium name="DOE Joint Genome Institute"/>
            <person name="Benucci G.M."/>
            <person name="Marozzi G."/>
            <person name="Antonielli L."/>
            <person name="Sanchez S."/>
            <person name="Marco P."/>
            <person name="Wang X."/>
            <person name="Falini L.B."/>
            <person name="Barry K."/>
            <person name="Haridas S."/>
            <person name="Lipzen A."/>
            <person name="Labutti K."/>
            <person name="Grigoriev I.V."/>
            <person name="Murat C."/>
            <person name="Martin F."/>
            <person name="Albertini E."/>
            <person name="Donnini D."/>
            <person name="Bonito G."/>
        </authorList>
    </citation>
    <scope>NUCLEOTIDE SEQUENCE [LARGE SCALE GENOMIC DNA]</scope>
    <source>
        <strain evidence="3 4">Sb_GMNB300</strain>
    </source>
</reference>
<dbReference type="Proteomes" id="UP000326924">
    <property type="component" value="Unassembled WGS sequence"/>
</dbReference>
<evidence type="ECO:0000256" key="1">
    <source>
        <dbReference type="SAM" id="MobiDB-lite"/>
    </source>
</evidence>
<keyword evidence="4" id="KW-1185">Reference proteome</keyword>
<dbReference type="AlphaFoldDB" id="A0A5J5EYP3"/>
<dbReference type="InterPro" id="IPR059095">
    <property type="entry name" value="Znf_C2H2_17_2nd"/>
</dbReference>
<proteinExistence type="predicted"/>
<evidence type="ECO:0000313" key="4">
    <source>
        <dbReference type="Proteomes" id="UP000326924"/>
    </source>
</evidence>
<evidence type="ECO:0000259" key="2">
    <source>
        <dbReference type="Pfam" id="PF26176"/>
    </source>
</evidence>
<feature type="compositionally biased region" description="Low complexity" evidence="1">
    <location>
        <begin position="82"/>
        <end position="95"/>
    </location>
</feature>
<feature type="domain" description="C2H2-domain containing protein second zinc finger" evidence="2">
    <location>
        <begin position="150"/>
        <end position="177"/>
    </location>
</feature>
<accession>A0A5J5EYP3</accession>
<feature type="region of interest" description="Disordered" evidence="1">
    <location>
        <begin position="241"/>
        <end position="264"/>
    </location>
</feature>
<organism evidence="3 4">
    <name type="scientific">Sphaerosporella brunnea</name>
    <dbReference type="NCBI Taxonomy" id="1250544"/>
    <lineage>
        <taxon>Eukaryota</taxon>
        <taxon>Fungi</taxon>
        <taxon>Dikarya</taxon>
        <taxon>Ascomycota</taxon>
        <taxon>Pezizomycotina</taxon>
        <taxon>Pezizomycetes</taxon>
        <taxon>Pezizales</taxon>
        <taxon>Pyronemataceae</taxon>
        <taxon>Sphaerosporella</taxon>
    </lineage>
</organism>
<dbReference type="InParanoid" id="A0A5J5EYP3"/>
<dbReference type="Pfam" id="PF26176">
    <property type="entry name" value="zf_C2H2_17_2"/>
    <property type="match status" value="1"/>
</dbReference>
<sequence>MSGTNFTFAYPDWDQTTEFHQPEPSSIHSILQAQYSDYHLLESNPQSGPQAQYNYPTFSLGIPEPLSMRMPTDSNEIHIPQSSFQQPQTPSISISRGQDGVPEPSALPVGSETPLRCTYQPCNAKDEDKVFRGQGARAAHKRHMDGHEKPHTCPYSHCQRNQIGNGFSRKDNLNVHIANQHGRAENRRRRVREHSDGLREKRTGGSLGCLLGGVTTGRIRRSVKNMSKRERVNLLKLILELMDDDSDDQEDDEEEDGKEDEEYY</sequence>
<protein>
    <recommendedName>
        <fullName evidence="2">C2H2-domain containing protein second zinc finger domain-containing protein</fullName>
    </recommendedName>
</protein>
<evidence type="ECO:0000313" key="3">
    <source>
        <dbReference type="EMBL" id="KAA8906645.1"/>
    </source>
</evidence>
<dbReference type="OrthoDB" id="5305647at2759"/>
<dbReference type="EMBL" id="VXIS01000087">
    <property type="protein sequence ID" value="KAA8906645.1"/>
    <property type="molecule type" value="Genomic_DNA"/>
</dbReference>
<name>A0A5J5EYP3_9PEZI</name>
<feature type="region of interest" description="Disordered" evidence="1">
    <location>
        <begin position="181"/>
        <end position="204"/>
    </location>
</feature>
<dbReference type="Gene3D" id="3.30.160.60">
    <property type="entry name" value="Classic Zinc Finger"/>
    <property type="match status" value="1"/>
</dbReference>
<feature type="compositionally biased region" description="Basic and acidic residues" evidence="1">
    <location>
        <begin position="193"/>
        <end position="203"/>
    </location>
</feature>